<keyword evidence="6" id="KW-0325">Glycoprotein</keyword>
<dbReference type="AlphaFoldDB" id="A0A7F5RIZ9"/>
<accession>A0A7F5RIZ9</accession>
<dbReference type="Pfam" id="PF00450">
    <property type="entry name" value="Peptidase_S10"/>
    <property type="match status" value="1"/>
</dbReference>
<evidence type="ECO:0000313" key="8">
    <source>
        <dbReference type="Proteomes" id="UP000192223"/>
    </source>
</evidence>
<feature type="signal peptide" evidence="7">
    <location>
        <begin position="1"/>
        <end position="18"/>
    </location>
</feature>
<dbReference type="PROSITE" id="PS00131">
    <property type="entry name" value="CARBOXYPEPT_SER_SER"/>
    <property type="match status" value="1"/>
</dbReference>
<gene>
    <name evidence="9" type="primary">LOC108737454</name>
</gene>
<dbReference type="PRINTS" id="PR00724">
    <property type="entry name" value="CRBOXYPTASEC"/>
</dbReference>
<name>A0A7F5RIZ9_AGRPL</name>
<keyword evidence="8" id="KW-1185">Reference proteome</keyword>
<evidence type="ECO:0000256" key="5">
    <source>
        <dbReference type="ARBA" id="ARBA00022801"/>
    </source>
</evidence>
<dbReference type="GO" id="GO:0006508">
    <property type="term" value="P:proteolysis"/>
    <property type="evidence" value="ECO:0007669"/>
    <property type="project" value="UniProtKB-KW"/>
</dbReference>
<dbReference type="SUPFAM" id="SSF53474">
    <property type="entry name" value="alpha/beta-Hydrolases"/>
    <property type="match status" value="1"/>
</dbReference>
<dbReference type="Proteomes" id="UP000192223">
    <property type="component" value="Unplaced"/>
</dbReference>
<evidence type="ECO:0000256" key="1">
    <source>
        <dbReference type="ARBA" id="ARBA00009431"/>
    </source>
</evidence>
<evidence type="ECO:0000256" key="6">
    <source>
        <dbReference type="ARBA" id="ARBA00023180"/>
    </source>
</evidence>
<dbReference type="InterPro" id="IPR018202">
    <property type="entry name" value="Ser_caboxypep_ser_AS"/>
</dbReference>
<dbReference type="PANTHER" id="PTHR11802">
    <property type="entry name" value="SERINE PROTEASE FAMILY S10 SERINE CARBOXYPEPTIDASE"/>
    <property type="match status" value="1"/>
</dbReference>
<dbReference type="RefSeq" id="XP_025835840.1">
    <property type="nucleotide sequence ID" value="XM_025980055.1"/>
</dbReference>
<evidence type="ECO:0000313" key="9">
    <source>
        <dbReference type="RefSeq" id="XP_025835840.1"/>
    </source>
</evidence>
<keyword evidence="2 7" id="KW-0121">Carboxypeptidase</keyword>
<comment type="similarity">
    <text evidence="1 7">Belongs to the peptidase S10 family.</text>
</comment>
<evidence type="ECO:0000256" key="7">
    <source>
        <dbReference type="RuleBase" id="RU361156"/>
    </source>
</evidence>
<proteinExistence type="inferred from homology"/>
<dbReference type="EC" id="3.4.16.-" evidence="7"/>
<evidence type="ECO:0000256" key="3">
    <source>
        <dbReference type="ARBA" id="ARBA00022670"/>
    </source>
</evidence>
<dbReference type="InParanoid" id="A0A7F5RIZ9"/>
<evidence type="ECO:0000256" key="4">
    <source>
        <dbReference type="ARBA" id="ARBA00022729"/>
    </source>
</evidence>
<sequence length="445" mass="50546">MVYYALTAISFLIASVTCDPLILTPLIKNNRTSEALSASRVNYSPFGKIVSYSGFLTVNEKFNSNMFFWFFQSENDYRNDPVILWLQGGPGASSLIALFVENGPFKISSNNSVEFRQESWTKNHSVLYIDNPVGSGFSFTKDDAGFVRDGNSTGADIYEALVQFFKLFPELRKNKFFIAGESYAGKYVPAIGHVILEKNPKAQVPIYLAGVIIGDGFCDPVNQMYYDEFLYQIGLIDLNGKTQFREVEEKIISLIKNERWREAFDSFDQLINGDLSPSTLFRNLTGFTSVYNYLVPDGTAVLVELARVSRYLQSQNVRNALHVGNSSFNIVNSTVEVRLLNDYMKSVAHWLTELLDNVQVLIYNGQVDTIFPYPLVEDYLRQLTFKDVQSYKNAKREIWLVDNEVAGYKKRAGKFTEALVRNAGHVSIRDQSKWVLDLVKNFTHS</sequence>
<dbReference type="GeneID" id="108737454"/>
<feature type="chain" id="PRO_5029037632" description="Carboxypeptidase" evidence="7">
    <location>
        <begin position="19"/>
        <end position="445"/>
    </location>
</feature>
<dbReference type="FunFam" id="3.40.50.1820:FF:000096">
    <property type="entry name" value="Carboxypeptidase vitellogenic-like"/>
    <property type="match status" value="1"/>
</dbReference>
<dbReference type="Gene3D" id="3.40.50.1820">
    <property type="entry name" value="alpha/beta hydrolase"/>
    <property type="match status" value="1"/>
</dbReference>
<reference evidence="9" key="1">
    <citation type="submission" date="2025-08" db="UniProtKB">
        <authorList>
            <consortium name="RefSeq"/>
        </authorList>
    </citation>
    <scope>IDENTIFICATION</scope>
    <source>
        <tissue evidence="9">Entire body</tissue>
    </source>
</reference>
<dbReference type="KEGG" id="apln:108737454"/>
<dbReference type="PANTHER" id="PTHR11802:SF472">
    <property type="entry name" value="SERINE CARBOXYPEPTIDASE CPVL-RELATED"/>
    <property type="match status" value="1"/>
</dbReference>
<evidence type="ECO:0000256" key="2">
    <source>
        <dbReference type="ARBA" id="ARBA00022645"/>
    </source>
</evidence>
<keyword evidence="5 7" id="KW-0378">Hydrolase</keyword>
<keyword evidence="3 7" id="KW-0645">Protease</keyword>
<protein>
    <recommendedName>
        <fullName evidence="7">Carboxypeptidase</fullName>
        <ecNumber evidence="7">3.4.16.-</ecNumber>
    </recommendedName>
</protein>
<keyword evidence="4 7" id="KW-0732">Signal</keyword>
<dbReference type="InterPro" id="IPR001563">
    <property type="entry name" value="Peptidase_S10"/>
</dbReference>
<dbReference type="OrthoDB" id="443318at2759"/>
<dbReference type="GO" id="GO:0004185">
    <property type="term" value="F:serine-type carboxypeptidase activity"/>
    <property type="evidence" value="ECO:0007669"/>
    <property type="project" value="UniProtKB-UniRule"/>
</dbReference>
<organism evidence="8 9">
    <name type="scientific">Agrilus planipennis</name>
    <name type="common">Emerald ash borer</name>
    <name type="synonym">Agrilus marcopoli</name>
    <dbReference type="NCBI Taxonomy" id="224129"/>
    <lineage>
        <taxon>Eukaryota</taxon>
        <taxon>Metazoa</taxon>
        <taxon>Ecdysozoa</taxon>
        <taxon>Arthropoda</taxon>
        <taxon>Hexapoda</taxon>
        <taxon>Insecta</taxon>
        <taxon>Pterygota</taxon>
        <taxon>Neoptera</taxon>
        <taxon>Endopterygota</taxon>
        <taxon>Coleoptera</taxon>
        <taxon>Polyphaga</taxon>
        <taxon>Elateriformia</taxon>
        <taxon>Buprestoidea</taxon>
        <taxon>Buprestidae</taxon>
        <taxon>Agrilinae</taxon>
        <taxon>Agrilus</taxon>
    </lineage>
</organism>
<dbReference type="FunCoup" id="A0A7F5RIZ9">
    <property type="interactions" value="67"/>
</dbReference>
<dbReference type="InterPro" id="IPR029058">
    <property type="entry name" value="AB_hydrolase_fold"/>
</dbReference>